<name>A0A7G8BIA1_9BACT</name>
<dbReference type="Proteomes" id="UP000515312">
    <property type="component" value="Chromosome"/>
</dbReference>
<accession>A0A7G8BIA1</accession>
<reference evidence="2 3" key="1">
    <citation type="submission" date="2020-08" db="EMBL/GenBank/DDBJ databases">
        <title>Edaphobacter telluris sp. nov. and Acidobacterium dinghuensis sp. nov., two acidobacteria isolated from forest soil.</title>
        <authorList>
            <person name="Fu J."/>
            <person name="Qiu L."/>
        </authorList>
    </citation>
    <scope>NUCLEOTIDE SEQUENCE [LARGE SCALE GENOMIC DNA]</scope>
    <source>
        <strain evidence="2">4Y35</strain>
    </source>
</reference>
<keyword evidence="3" id="KW-1185">Reference proteome</keyword>
<evidence type="ECO:0000313" key="2">
    <source>
        <dbReference type="EMBL" id="QNI32271.1"/>
    </source>
</evidence>
<dbReference type="EMBL" id="CP060394">
    <property type="protein sequence ID" value="QNI32271.1"/>
    <property type="molecule type" value="Genomic_DNA"/>
</dbReference>
<gene>
    <name evidence="2" type="ORF">H7849_25350</name>
</gene>
<dbReference type="AlphaFoldDB" id="A0A7G8BIA1"/>
<protein>
    <submittedName>
        <fullName evidence="2">Uncharacterized protein</fullName>
    </submittedName>
</protein>
<organism evidence="2 3">
    <name type="scientific">Alloacidobacterium dinghuense</name>
    <dbReference type="NCBI Taxonomy" id="2763107"/>
    <lineage>
        <taxon>Bacteria</taxon>
        <taxon>Pseudomonadati</taxon>
        <taxon>Acidobacteriota</taxon>
        <taxon>Terriglobia</taxon>
        <taxon>Terriglobales</taxon>
        <taxon>Acidobacteriaceae</taxon>
        <taxon>Alloacidobacterium</taxon>
    </lineage>
</organism>
<evidence type="ECO:0000256" key="1">
    <source>
        <dbReference type="SAM" id="MobiDB-lite"/>
    </source>
</evidence>
<dbReference type="RefSeq" id="WP_186743226.1">
    <property type="nucleotide sequence ID" value="NZ_CP060394.1"/>
</dbReference>
<feature type="region of interest" description="Disordered" evidence="1">
    <location>
        <begin position="160"/>
        <end position="179"/>
    </location>
</feature>
<dbReference type="KEGG" id="adin:H7849_25350"/>
<evidence type="ECO:0000313" key="3">
    <source>
        <dbReference type="Proteomes" id="UP000515312"/>
    </source>
</evidence>
<proteinExistence type="predicted"/>
<sequence length="199" mass="22412">MTNPEENETKGELQQHWIYVLGGSDLQSRASEWQQRKTAGGKLYALIEALPDERPDRRLTQVGNEDVLYVYARMWDGLEAVGESRKTPQELAFHLISEGLDTRHKELKIFASRSGNTLAGEGGSASYVERLYNCMKQDYPDITVYGYLGEVSPQGFDSHKTAGLVSGETPESLTRESWDNRKLRAKDNRVCFPPLPDGE</sequence>